<dbReference type="STRING" id="117157.SAMN04489717_0183"/>
<dbReference type="PANTHER" id="PTHR35585:SF1">
    <property type="entry name" value="HHE DOMAIN PROTEIN (AFU_ORTHOLOGUE AFUA_4G00730)"/>
    <property type="match status" value="1"/>
</dbReference>
<feature type="domain" description="Hemerythrin-like" evidence="1">
    <location>
        <begin position="9"/>
        <end position="124"/>
    </location>
</feature>
<dbReference type="PANTHER" id="PTHR35585">
    <property type="entry name" value="HHE DOMAIN PROTEIN (AFU_ORTHOLOGUE AFUA_4G00730)"/>
    <property type="match status" value="1"/>
</dbReference>
<name>A0A1H1L8H3_9ACTN</name>
<organism evidence="2 3">
    <name type="scientific">Actinopolymorpha singaporensis</name>
    <dbReference type="NCBI Taxonomy" id="117157"/>
    <lineage>
        <taxon>Bacteria</taxon>
        <taxon>Bacillati</taxon>
        <taxon>Actinomycetota</taxon>
        <taxon>Actinomycetes</taxon>
        <taxon>Propionibacteriales</taxon>
        <taxon>Actinopolymorphaceae</taxon>
        <taxon>Actinopolymorpha</taxon>
    </lineage>
</organism>
<dbReference type="Gene3D" id="1.20.120.520">
    <property type="entry name" value="nmb1532 protein domain like"/>
    <property type="match status" value="1"/>
</dbReference>
<dbReference type="CDD" id="cd12108">
    <property type="entry name" value="Hr-like"/>
    <property type="match status" value="1"/>
</dbReference>
<keyword evidence="3" id="KW-1185">Reference proteome</keyword>
<dbReference type="EMBL" id="LT629732">
    <property type="protein sequence ID" value="SDR70773.1"/>
    <property type="molecule type" value="Genomic_DNA"/>
</dbReference>
<evidence type="ECO:0000313" key="2">
    <source>
        <dbReference type="EMBL" id="SDR70773.1"/>
    </source>
</evidence>
<dbReference type="InterPro" id="IPR012312">
    <property type="entry name" value="Hemerythrin-like"/>
</dbReference>
<dbReference type="OrthoDB" id="3212362at2"/>
<dbReference type="Pfam" id="PF01814">
    <property type="entry name" value="Hemerythrin"/>
    <property type="match status" value="1"/>
</dbReference>
<gene>
    <name evidence="2" type="ORF">SAMN04489717_0183</name>
</gene>
<sequence>MTDTRQQNVVDLLLEQHEQIRDLFAKVQKARGKRKEELFSDLVRLLAVHETAEEEIVHPASREKIPSGEKVVAGRLKEESEAKEELAHLHDLGVDHPEFDGKLAELAEAVSAHADHEEREEFSQLRKAVSEDELRKMAGALRAAEAIAPTRPHPAAGESAVGNMLLGPPVAVFDRMRDAVRDWSRSNKG</sequence>
<evidence type="ECO:0000259" key="1">
    <source>
        <dbReference type="Pfam" id="PF01814"/>
    </source>
</evidence>
<accession>A0A1H1L8H3</accession>
<dbReference type="RefSeq" id="WP_092649652.1">
    <property type="nucleotide sequence ID" value="NZ_LT629732.1"/>
</dbReference>
<evidence type="ECO:0000313" key="3">
    <source>
        <dbReference type="Proteomes" id="UP000198983"/>
    </source>
</evidence>
<dbReference type="Proteomes" id="UP000198983">
    <property type="component" value="Chromosome I"/>
</dbReference>
<reference evidence="2 3" key="1">
    <citation type="submission" date="2016-10" db="EMBL/GenBank/DDBJ databases">
        <authorList>
            <person name="de Groot N.N."/>
        </authorList>
    </citation>
    <scope>NUCLEOTIDE SEQUENCE [LARGE SCALE GENOMIC DNA]</scope>
    <source>
        <strain evidence="2 3">DSM 22024</strain>
    </source>
</reference>
<proteinExistence type="predicted"/>
<dbReference type="AlphaFoldDB" id="A0A1H1L8H3"/>
<protein>
    <submittedName>
        <fullName evidence="2">Hemerythrin HHE cation binding domain-containing protein</fullName>
    </submittedName>
</protein>